<keyword evidence="2" id="KW-1185">Reference proteome</keyword>
<name>A0ABS6B9V9_9NOCA</name>
<gene>
    <name evidence="1" type="ORF">KO481_36890</name>
</gene>
<evidence type="ECO:0000313" key="2">
    <source>
        <dbReference type="Proteomes" id="UP000733379"/>
    </source>
</evidence>
<dbReference type="Proteomes" id="UP000733379">
    <property type="component" value="Unassembled WGS sequence"/>
</dbReference>
<comment type="caution">
    <text evidence="1">The sequence shown here is derived from an EMBL/GenBank/DDBJ whole genome shotgun (WGS) entry which is preliminary data.</text>
</comment>
<dbReference type="EMBL" id="JAHKNI010000018">
    <property type="protein sequence ID" value="MBU3067085.1"/>
    <property type="molecule type" value="Genomic_DNA"/>
</dbReference>
<organism evidence="1 2">
    <name type="scientific">Nocardia albiluteola</name>
    <dbReference type="NCBI Taxonomy" id="2842303"/>
    <lineage>
        <taxon>Bacteria</taxon>
        <taxon>Bacillati</taxon>
        <taxon>Actinomycetota</taxon>
        <taxon>Actinomycetes</taxon>
        <taxon>Mycobacteriales</taxon>
        <taxon>Nocardiaceae</taxon>
        <taxon>Nocardia</taxon>
    </lineage>
</organism>
<proteinExistence type="predicted"/>
<evidence type="ECO:0008006" key="3">
    <source>
        <dbReference type="Google" id="ProtNLM"/>
    </source>
</evidence>
<sequence length="114" mass="11960">MSADDISIKPADVAKIGDRLKDLASQAITDTNKFFDSQAPAAKNNPGFTTGQALIDFSTKLHGEINGFITTLSTNAEQIVQGAQNYPASDDDTAGLIREIGALNGLTQPVLPGQ</sequence>
<evidence type="ECO:0000313" key="1">
    <source>
        <dbReference type="EMBL" id="MBU3067085.1"/>
    </source>
</evidence>
<accession>A0ABS6B9V9</accession>
<reference evidence="1 2" key="1">
    <citation type="submission" date="2021-06" db="EMBL/GenBank/DDBJ databases">
        <title>Actinomycetes sequencing.</title>
        <authorList>
            <person name="Shan Q."/>
        </authorList>
    </citation>
    <scope>NUCLEOTIDE SEQUENCE [LARGE SCALE GENOMIC DNA]</scope>
    <source>
        <strain evidence="1 2">NEAU-G5</strain>
    </source>
</reference>
<dbReference type="RefSeq" id="WP_215923171.1">
    <property type="nucleotide sequence ID" value="NZ_JAHKNI010000018.1"/>
</dbReference>
<protein>
    <recommendedName>
        <fullName evidence="3">PE domain-containing protein</fullName>
    </recommendedName>
</protein>